<proteinExistence type="predicted"/>
<dbReference type="AlphaFoldDB" id="A0AAF5DLJ8"/>
<keyword evidence="2" id="KW-1185">Reference proteome</keyword>
<reference evidence="3" key="1">
    <citation type="submission" date="2024-02" db="UniProtKB">
        <authorList>
            <consortium name="WormBaseParasite"/>
        </authorList>
    </citation>
    <scope>IDENTIFICATION</scope>
</reference>
<evidence type="ECO:0000313" key="2">
    <source>
        <dbReference type="Proteomes" id="UP000035681"/>
    </source>
</evidence>
<dbReference type="WBParaSite" id="TCONS_00013837.p1">
    <property type="protein sequence ID" value="TCONS_00013837.p1"/>
    <property type="gene ID" value="XLOC_008796"/>
</dbReference>
<protein>
    <submittedName>
        <fullName evidence="3">Uncharacterized protein</fullName>
    </submittedName>
</protein>
<sequence length="172" mass="19919">VPQMSDRLAKCVLKLKLAVFLKLNLAKFPNCSFDFQLVKAIQKRKFQSEFSKKFGSSQLDSLKLDGLLMFPRALSCSPMFSRPFLPLYRSLFFDPINEPLWRVNGETKKRRKKGSEGGRKKKERGKEKGEKGSTNKEKEKGNVKKKREKKAQKRRGKRKKHVKGGRKNPKGY</sequence>
<name>A0AAF5DLJ8_STRER</name>
<dbReference type="Proteomes" id="UP000035681">
    <property type="component" value="Unplaced"/>
</dbReference>
<evidence type="ECO:0000313" key="3">
    <source>
        <dbReference type="WBParaSite" id="TCONS_00013837.p1"/>
    </source>
</evidence>
<accession>A0AAF5DLJ8</accession>
<evidence type="ECO:0000256" key="1">
    <source>
        <dbReference type="SAM" id="MobiDB-lite"/>
    </source>
</evidence>
<feature type="region of interest" description="Disordered" evidence="1">
    <location>
        <begin position="105"/>
        <end position="172"/>
    </location>
</feature>
<feature type="compositionally biased region" description="Basic residues" evidence="1">
    <location>
        <begin position="143"/>
        <end position="172"/>
    </location>
</feature>
<feature type="compositionally biased region" description="Basic and acidic residues" evidence="1">
    <location>
        <begin position="114"/>
        <end position="142"/>
    </location>
</feature>
<organism evidence="2 3">
    <name type="scientific">Strongyloides stercoralis</name>
    <name type="common">Threadworm</name>
    <dbReference type="NCBI Taxonomy" id="6248"/>
    <lineage>
        <taxon>Eukaryota</taxon>
        <taxon>Metazoa</taxon>
        <taxon>Ecdysozoa</taxon>
        <taxon>Nematoda</taxon>
        <taxon>Chromadorea</taxon>
        <taxon>Rhabditida</taxon>
        <taxon>Tylenchina</taxon>
        <taxon>Panagrolaimomorpha</taxon>
        <taxon>Strongyloidoidea</taxon>
        <taxon>Strongyloididae</taxon>
        <taxon>Strongyloides</taxon>
    </lineage>
</organism>